<evidence type="ECO:0000313" key="1">
    <source>
        <dbReference type="EMBL" id="CAB4021033.1"/>
    </source>
</evidence>
<dbReference type="InterPro" id="IPR013783">
    <property type="entry name" value="Ig-like_fold"/>
</dbReference>
<dbReference type="Pfam" id="PF07686">
    <property type="entry name" value="V-set"/>
    <property type="match status" value="1"/>
</dbReference>
<dbReference type="InterPro" id="IPR036179">
    <property type="entry name" value="Ig-like_dom_sf"/>
</dbReference>
<dbReference type="InterPro" id="IPR007110">
    <property type="entry name" value="Ig-like_dom"/>
</dbReference>
<dbReference type="SMART" id="SM00409">
    <property type="entry name" value="IG"/>
    <property type="match status" value="2"/>
</dbReference>
<organism evidence="1 2">
    <name type="scientific">Paramuricea clavata</name>
    <name type="common">Red gorgonian</name>
    <name type="synonym">Violescent sea-whip</name>
    <dbReference type="NCBI Taxonomy" id="317549"/>
    <lineage>
        <taxon>Eukaryota</taxon>
        <taxon>Metazoa</taxon>
        <taxon>Cnidaria</taxon>
        <taxon>Anthozoa</taxon>
        <taxon>Octocorallia</taxon>
        <taxon>Malacalcyonacea</taxon>
        <taxon>Plexauridae</taxon>
        <taxon>Paramuricea</taxon>
    </lineage>
</organism>
<comment type="caution">
    <text evidence="1">The sequence shown here is derived from an EMBL/GenBank/DDBJ whole genome shotgun (WGS) entry which is preliminary data.</text>
</comment>
<dbReference type="AlphaFoldDB" id="A0A6S7ITN2"/>
<dbReference type="PROSITE" id="PS50835">
    <property type="entry name" value="IG_LIKE"/>
    <property type="match status" value="1"/>
</dbReference>
<reference evidence="1" key="1">
    <citation type="submission" date="2020-04" db="EMBL/GenBank/DDBJ databases">
        <authorList>
            <person name="Alioto T."/>
            <person name="Alioto T."/>
            <person name="Gomez Garrido J."/>
        </authorList>
    </citation>
    <scope>NUCLEOTIDE SEQUENCE</scope>
    <source>
        <strain evidence="1">A484AB</strain>
    </source>
</reference>
<proteinExistence type="predicted"/>
<protein>
    <submittedName>
        <fullName evidence="1">Endothelial cell-selective adhesion molecule</fullName>
    </submittedName>
</protein>
<dbReference type="SUPFAM" id="SSF48726">
    <property type="entry name" value="Immunoglobulin"/>
    <property type="match status" value="2"/>
</dbReference>
<sequence length="269" mass="29580">MGDTSAIFHACGTAQLRNEQFKMSVMAGAKISAYIFNTQFGSLSGPFALDILILPLGVFTSTAGVIKYKREYTTIEIPCTFNDNKFASVVWYYKKRGSSGSLITIYDVNPQGETTTVDSNQFTGRIEFKGDFANANRDATLAIENFMKQDEGSFTCEVRAARFHKQTVTIRVTVLSNITEFKAFGNKTDEIVQGDNITLSCTTTVGEPLPIIQMRKGITVLNSCTASSISPTTLLYSFERISKDASGTYSCQVNTDGFTPTRNLQLDVK</sequence>
<dbReference type="SMART" id="SM00406">
    <property type="entry name" value="IGv"/>
    <property type="match status" value="1"/>
</dbReference>
<dbReference type="PANTHER" id="PTHR45889">
    <property type="entry name" value="IG-LIKE DOMAIN-CONTAINING PROTEIN"/>
    <property type="match status" value="1"/>
</dbReference>
<dbReference type="Pfam" id="PF13895">
    <property type="entry name" value="Ig_2"/>
    <property type="match status" value="1"/>
</dbReference>
<dbReference type="InterPro" id="IPR003599">
    <property type="entry name" value="Ig_sub"/>
</dbReference>
<gene>
    <name evidence="1" type="ORF">PACLA_8A088294</name>
</gene>
<evidence type="ECO:0000313" key="2">
    <source>
        <dbReference type="Proteomes" id="UP001152795"/>
    </source>
</evidence>
<dbReference type="Gene3D" id="2.60.40.10">
    <property type="entry name" value="Immunoglobulins"/>
    <property type="match status" value="2"/>
</dbReference>
<keyword evidence="2" id="KW-1185">Reference proteome</keyword>
<accession>A0A6S7ITN2</accession>
<dbReference type="PANTHER" id="PTHR45889:SF8">
    <property type="entry name" value="IG-LIKE DOMAIN-CONTAINING PROTEIN"/>
    <property type="match status" value="1"/>
</dbReference>
<dbReference type="Proteomes" id="UP001152795">
    <property type="component" value="Unassembled WGS sequence"/>
</dbReference>
<dbReference type="OrthoDB" id="10012075at2759"/>
<feature type="non-terminal residue" evidence="1">
    <location>
        <position position="1"/>
    </location>
</feature>
<dbReference type="InterPro" id="IPR013106">
    <property type="entry name" value="Ig_V-set"/>
</dbReference>
<dbReference type="EMBL" id="CACRXK020011234">
    <property type="protein sequence ID" value="CAB4021033.1"/>
    <property type="molecule type" value="Genomic_DNA"/>
</dbReference>
<name>A0A6S7ITN2_PARCT</name>